<dbReference type="EMBL" id="JACVVK020000410">
    <property type="protein sequence ID" value="KAK7475318.1"/>
    <property type="molecule type" value="Genomic_DNA"/>
</dbReference>
<proteinExistence type="predicted"/>
<sequence>MLFSRGLALSCTISQPSSHFKPRLISHIGSIKPLAGKAPSCTCYSLRVYLPLNSPLDFGGRCLHEPLNRDETFHFEYRGEVVMKGKKDPMKCWFLSRKPPLPVSPGTMSSKTCDV</sequence>
<gene>
    <name evidence="1" type="ORF">BaRGS_00033465</name>
</gene>
<keyword evidence="2" id="KW-1185">Reference proteome</keyword>
<protein>
    <submittedName>
        <fullName evidence="1">Uncharacterized protein</fullName>
    </submittedName>
</protein>
<name>A0ABD0JKR9_9CAEN</name>
<reference evidence="1 2" key="1">
    <citation type="journal article" date="2023" name="Sci. Data">
        <title>Genome assembly of the Korean intertidal mud-creeper Batillaria attramentaria.</title>
        <authorList>
            <person name="Patra A.K."/>
            <person name="Ho P.T."/>
            <person name="Jun S."/>
            <person name="Lee S.J."/>
            <person name="Kim Y."/>
            <person name="Won Y.J."/>
        </authorList>
    </citation>
    <scope>NUCLEOTIDE SEQUENCE [LARGE SCALE GENOMIC DNA]</scope>
    <source>
        <strain evidence="1">Wonlab-2016</strain>
    </source>
</reference>
<dbReference type="AlphaFoldDB" id="A0ABD0JKR9"/>
<organism evidence="1 2">
    <name type="scientific">Batillaria attramentaria</name>
    <dbReference type="NCBI Taxonomy" id="370345"/>
    <lineage>
        <taxon>Eukaryota</taxon>
        <taxon>Metazoa</taxon>
        <taxon>Spiralia</taxon>
        <taxon>Lophotrochozoa</taxon>
        <taxon>Mollusca</taxon>
        <taxon>Gastropoda</taxon>
        <taxon>Caenogastropoda</taxon>
        <taxon>Sorbeoconcha</taxon>
        <taxon>Cerithioidea</taxon>
        <taxon>Batillariidae</taxon>
        <taxon>Batillaria</taxon>
    </lineage>
</organism>
<evidence type="ECO:0000313" key="2">
    <source>
        <dbReference type="Proteomes" id="UP001519460"/>
    </source>
</evidence>
<evidence type="ECO:0000313" key="1">
    <source>
        <dbReference type="EMBL" id="KAK7475318.1"/>
    </source>
</evidence>
<accession>A0ABD0JKR9</accession>
<dbReference type="Proteomes" id="UP001519460">
    <property type="component" value="Unassembled WGS sequence"/>
</dbReference>
<comment type="caution">
    <text evidence="1">The sequence shown here is derived from an EMBL/GenBank/DDBJ whole genome shotgun (WGS) entry which is preliminary data.</text>
</comment>